<evidence type="ECO:0000256" key="1">
    <source>
        <dbReference type="SAM" id="SignalP"/>
    </source>
</evidence>
<evidence type="ECO:0008006" key="4">
    <source>
        <dbReference type="Google" id="ProtNLM"/>
    </source>
</evidence>
<dbReference type="EMBL" id="LUKF01000001">
    <property type="protein sequence ID" value="KYG70533.1"/>
    <property type="molecule type" value="Genomic_DNA"/>
</dbReference>
<dbReference type="Proteomes" id="UP000075391">
    <property type="component" value="Unassembled WGS sequence"/>
</dbReference>
<proteinExistence type="predicted"/>
<reference evidence="2 3" key="1">
    <citation type="submission" date="2016-03" db="EMBL/GenBank/DDBJ databases">
        <authorList>
            <person name="Ploux O."/>
        </authorList>
    </citation>
    <scope>NUCLEOTIDE SEQUENCE [LARGE SCALE GENOMIC DNA]</scope>
    <source>
        <strain evidence="2 3">BER2</strain>
    </source>
</reference>
<evidence type="ECO:0000313" key="2">
    <source>
        <dbReference type="EMBL" id="KYG70533.1"/>
    </source>
</evidence>
<organism evidence="2 3">
    <name type="scientific">Bdellovibrio bacteriovorus</name>
    <dbReference type="NCBI Taxonomy" id="959"/>
    <lineage>
        <taxon>Bacteria</taxon>
        <taxon>Pseudomonadati</taxon>
        <taxon>Bdellovibrionota</taxon>
        <taxon>Bdellovibrionia</taxon>
        <taxon>Bdellovibrionales</taxon>
        <taxon>Pseudobdellovibrionaceae</taxon>
        <taxon>Bdellovibrio</taxon>
    </lineage>
</organism>
<gene>
    <name evidence="2" type="ORF">AZI85_00890</name>
</gene>
<name>A0A150WVQ6_BDEBC</name>
<dbReference type="Pfam" id="PF13645">
    <property type="entry name" value="YkuD_2"/>
    <property type="match status" value="1"/>
</dbReference>
<dbReference type="PANTHER" id="PTHR38477">
    <property type="entry name" value="HYPOTHETICAL EXPORTED PROTEIN"/>
    <property type="match status" value="1"/>
</dbReference>
<sequence>MTKKTLLSSLVLTAYLGLAACAGNSEDLSSTETLQDDATQEQVFDSTAQTENPEAANMVEENAVATSTKSAILKEYDYVDPNRAINTDALAKALIYFDSNKSKIKNKNYVSVIDFGSKSTKARFHIIDMKTGKVWSIHVAHGKGSDSNHDGYAEKFSNKSGSKASSLGYYLTGSTYNGSNGLSLRLDGLSSTNSNARGRAVVIHGASYVKEKSVIQGRSWGCPAVASSLKTKVINMLKNGTLIYAYAN</sequence>
<protein>
    <recommendedName>
        <fullName evidence="4">Murein L,D-transpeptidase catalytic domain family protein</fullName>
    </recommendedName>
</protein>
<comment type="caution">
    <text evidence="2">The sequence shown here is derived from an EMBL/GenBank/DDBJ whole genome shotgun (WGS) entry which is preliminary data.</text>
</comment>
<evidence type="ECO:0000313" key="3">
    <source>
        <dbReference type="Proteomes" id="UP000075391"/>
    </source>
</evidence>
<dbReference type="RefSeq" id="WP_063242311.1">
    <property type="nucleotide sequence ID" value="NZ_CP168967.1"/>
</dbReference>
<accession>A0A150WVQ6</accession>
<feature type="signal peptide" evidence="1">
    <location>
        <begin position="1"/>
        <end position="19"/>
    </location>
</feature>
<keyword evidence="1" id="KW-0732">Signal</keyword>
<dbReference type="PANTHER" id="PTHR38477:SF1">
    <property type="entry name" value="MUREIN L,D-TRANSPEPTIDASE CATALYTIC DOMAIN FAMILY PROTEIN"/>
    <property type="match status" value="1"/>
</dbReference>
<dbReference type="OrthoDB" id="5291749at2"/>
<dbReference type="PROSITE" id="PS51257">
    <property type="entry name" value="PROKAR_LIPOPROTEIN"/>
    <property type="match status" value="1"/>
</dbReference>
<dbReference type="AlphaFoldDB" id="A0A150WVQ6"/>
<feature type="chain" id="PRO_5007573819" description="Murein L,D-transpeptidase catalytic domain family protein" evidence="1">
    <location>
        <begin position="20"/>
        <end position="248"/>
    </location>
</feature>
<dbReference type="InterPro" id="IPR032676">
    <property type="entry name" value="YkuD_2"/>
</dbReference>